<name>A0A2T3A0I3_9PEZI</name>
<feature type="compositionally biased region" description="Basic and acidic residues" evidence="1">
    <location>
        <begin position="209"/>
        <end position="225"/>
    </location>
</feature>
<reference evidence="2 3" key="1">
    <citation type="journal article" date="2018" name="Mycol. Prog.">
        <title>Coniella lustricola, a new species from submerged detritus.</title>
        <authorList>
            <person name="Raudabaugh D.B."/>
            <person name="Iturriaga T."/>
            <person name="Carver A."/>
            <person name="Mondo S."/>
            <person name="Pangilinan J."/>
            <person name="Lipzen A."/>
            <person name="He G."/>
            <person name="Amirebrahimi M."/>
            <person name="Grigoriev I.V."/>
            <person name="Miller A.N."/>
        </authorList>
    </citation>
    <scope>NUCLEOTIDE SEQUENCE [LARGE SCALE GENOMIC DNA]</scope>
    <source>
        <strain evidence="2 3">B22-T-1</strain>
    </source>
</reference>
<evidence type="ECO:0000256" key="1">
    <source>
        <dbReference type="SAM" id="MobiDB-lite"/>
    </source>
</evidence>
<evidence type="ECO:0000313" key="3">
    <source>
        <dbReference type="Proteomes" id="UP000241462"/>
    </source>
</evidence>
<feature type="region of interest" description="Disordered" evidence="1">
    <location>
        <begin position="160"/>
        <end position="231"/>
    </location>
</feature>
<sequence>MGLPLYHAPVESDIKPKTPKDPTARARSSIRRDTRETRSEILRSAHRYAALRNRVVQADRAARLPPHSTRLSSVDVDDVGTAANPAPTLRWIGPRAAILTDTPSRLQAPTRRYGVDPNFDDGDANPYHPSRHPTSRREVADISAISREMARFFGEQLTVLRPESYPRGSQTPGPASESQNRAPRPAPPRQTAGLLTRHRASTPRQPDTSSRDRENQRGQSTDRPRLARPSQGRHLLEQLTAARAVRQAAQATLNQARVRRNAEQETPAAPLVAPAMRPAPLSPLAVFADASVDGLGDRNRSLSPEGDGVWDTLLSSITPDPQPPSAGTSFQSTSAPAPAPASVSASTSASISASASVSGSGSGSGSASTSQSTPASSSAFPWYTDDEIEPESEDIPFEQRGTITDAEFERFCLGVSDYEDSDAGADGEQSGLADPWAGGAEDVENAAQGNAIAPRPLSPVDRRSYADVVARSHLAPQLQELLQEQEQQQQQQQRPQTQRQDRADQQQQQQQLQRARRGEAQNTDDEDSQVDVNSMQRIIRILMDRPDLSDEWWAAVGLSRSLPREAA</sequence>
<dbReference type="EMBL" id="KZ678526">
    <property type="protein sequence ID" value="PSR80566.1"/>
    <property type="molecule type" value="Genomic_DNA"/>
</dbReference>
<feature type="region of interest" description="Disordered" evidence="1">
    <location>
        <begin position="106"/>
        <end position="138"/>
    </location>
</feature>
<dbReference type="AlphaFoldDB" id="A0A2T3A0I3"/>
<feature type="region of interest" description="Disordered" evidence="1">
    <location>
        <begin position="419"/>
        <end position="438"/>
    </location>
</feature>
<feature type="region of interest" description="Disordered" evidence="1">
    <location>
        <begin position="482"/>
        <end position="533"/>
    </location>
</feature>
<dbReference type="OrthoDB" id="3946700at2759"/>
<dbReference type="Proteomes" id="UP000241462">
    <property type="component" value="Unassembled WGS sequence"/>
</dbReference>
<dbReference type="InParanoid" id="A0A2T3A0I3"/>
<feature type="region of interest" description="Disordered" evidence="1">
    <location>
        <begin position="297"/>
        <end position="382"/>
    </location>
</feature>
<proteinExistence type="predicted"/>
<gene>
    <name evidence="2" type="ORF">BD289DRAFT_455252</name>
</gene>
<accession>A0A2T3A0I3</accession>
<keyword evidence="3" id="KW-1185">Reference proteome</keyword>
<feature type="compositionally biased region" description="Low complexity" evidence="1">
    <location>
        <begin position="482"/>
        <end position="498"/>
    </location>
</feature>
<feature type="compositionally biased region" description="Polar residues" evidence="1">
    <location>
        <begin position="167"/>
        <end position="180"/>
    </location>
</feature>
<feature type="region of interest" description="Disordered" evidence="1">
    <location>
        <begin position="1"/>
        <end position="39"/>
    </location>
</feature>
<protein>
    <submittedName>
        <fullName evidence="2">Uncharacterized protein</fullName>
    </submittedName>
</protein>
<feature type="compositionally biased region" description="Basic and acidic residues" evidence="1">
    <location>
        <begin position="10"/>
        <end position="39"/>
    </location>
</feature>
<feature type="compositionally biased region" description="Polar residues" evidence="1">
    <location>
        <begin position="313"/>
        <end position="331"/>
    </location>
</feature>
<feature type="compositionally biased region" description="Low complexity" evidence="1">
    <location>
        <begin position="332"/>
        <end position="379"/>
    </location>
</feature>
<evidence type="ECO:0000313" key="2">
    <source>
        <dbReference type="EMBL" id="PSR80566.1"/>
    </source>
</evidence>
<organism evidence="2 3">
    <name type="scientific">Coniella lustricola</name>
    <dbReference type="NCBI Taxonomy" id="2025994"/>
    <lineage>
        <taxon>Eukaryota</taxon>
        <taxon>Fungi</taxon>
        <taxon>Dikarya</taxon>
        <taxon>Ascomycota</taxon>
        <taxon>Pezizomycotina</taxon>
        <taxon>Sordariomycetes</taxon>
        <taxon>Sordariomycetidae</taxon>
        <taxon>Diaporthales</taxon>
        <taxon>Schizoparmaceae</taxon>
        <taxon>Coniella</taxon>
    </lineage>
</organism>